<name>A0AB34WZT5_9ACTO</name>
<proteinExistence type="predicted"/>
<reference evidence="1 2" key="1">
    <citation type="submission" date="2016-01" db="EMBL/GenBank/DDBJ databases">
        <authorList>
            <person name="Mitreva M."/>
            <person name="Pepin K.H."/>
            <person name="Mihindukulasuriya K.A."/>
            <person name="Fulton R."/>
            <person name="Fronick C."/>
            <person name="O'Laughlin M."/>
            <person name="Miner T."/>
            <person name="Herter B."/>
            <person name="Rosa B.A."/>
            <person name="Cordes M."/>
            <person name="Tomlinson C."/>
            <person name="Wollam A."/>
            <person name="Palsikar V.B."/>
            <person name="Mardis E.R."/>
            <person name="Wilson R.K."/>
        </authorList>
    </citation>
    <scope>NUCLEOTIDE SEQUENCE [LARGE SCALE GENOMIC DNA]</scope>
    <source>
        <strain evidence="1 2">DNF00696</strain>
    </source>
</reference>
<accession>A0AB34WZT5</accession>
<protein>
    <submittedName>
        <fullName evidence="1">Uncharacterized protein</fullName>
    </submittedName>
</protein>
<evidence type="ECO:0000313" key="2">
    <source>
        <dbReference type="Proteomes" id="UP000070572"/>
    </source>
</evidence>
<gene>
    <name evidence="1" type="ORF">HMPREF1862_01069</name>
</gene>
<sequence>MGSALDYVQHLAIDLENQKIPLPHPRRRWRVLLPLFSAL</sequence>
<organism evidence="1 2">
    <name type="scientific">Varibaculum cambriense</name>
    <dbReference type="NCBI Taxonomy" id="184870"/>
    <lineage>
        <taxon>Bacteria</taxon>
        <taxon>Bacillati</taxon>
        <taxon>Actinomycetota</taxon>
        <taxon>Actinomycetes</taxon>
        <taxon>Actinomycetales</taxon>
        <taxon>Actinomycetaceae</taxon>
        <taxon>Varibaculum</taxon>
    </lineage>
</organism>
<dbReference type="EMBL" id="LSDN01000014">
    <property type="protein sequence ID" value="KXB80762.1"/>
    <property type="molecule type" value="Genomic_DNA"/>
</dbReference>
<evidence type="ECO:0000313" key="1">
    <source>
        <dbReference type="EMBL" id="KXB80762.1"/>
    </source>
</evidence>
<dbReference type="Proteomes" id="UP000070572">
    <property type="component" value="Unassembled WGS sequence"/>
</dbReference>
<comment type="caution">
    <text evidence="1">The sequence shown here is derived from an EMBL/GenBank/DDBJ whole genome shotgun (WGS) entry which is preliminary data.</text>
</comment>
<dbReference type="AlphaFoldDB" id="A0AB34WZT5"/>